<accession>A0A1F4UHM8</accession>
<evidence type="ECO:0000313" key="2">
    <source>
        <dbReference type="Proteomes" id="UP000176583"/>
    </source>
</evidence>
<name>A0A1F4UHM8_UNCKA</name>
<organism evidence="1 2">
    <name type="scientific">candidate division WWE3 bacterium RBG_19FT_COMBO_53_11</name>
    <dbReference type="NCBI Taxonomy" id="1802613"/>
    <lineage>
        <taxon>Bacteria</taxon>
        <taxon>Katanobacteria</taxon>
    </lineage>
</organism>
<protein>
    <submittedName>
        <fullName evidence="1">Uncharacterized protein</fullName>
    </submittedName>
</protein>
<sequence>MRNFLPLWVASAIVMFLFGFGFGELRHQGMLQPVPRTSDLTPSDVINLEESITTAQWRLSGSPAIGLEVDWDGTLIDIESGNLAIVDTGSFGDRLTVRVKIDDPSSWKKGDKVRVIGKIAYTQLMWPATSVWDDKGGEPLLVAVGLGYGSRMLPR</sequence>
<evidence type="ECO:0000313" key="1">
    <source>
        <dbReference type="EMBL" id="OGC44446.1"/>
    </source>
</evidence>
<dbReference type="Proteomes" id="UP000176583">
    <property type="component" value="Unassembled WGS sequence"/>
</dbReference>
<comment type="caution">
    <text evidence="1">The sequence shown here is derived from an EMBL/GenBank/DDBJ whole genome shotgun (WGS) entry which is preliminary data.</text>
</comment>
<gene>
    <name evidence="1" type="ORF">A2V54_00290</name>
</gene>
<dbReference type="AlphaFoldDB" id="A0A1F4UHM8"/>
<proteinExistence type="predicted"/>
<dbReference type="EMBL" id="MEUW01000020">
    <property type="protein sequence ID" value="OGC44446.1"/>
    <property type="molecule type" value="Genomic_DNA"/>
</dbReference>
<reference evidence="1 2" key="1">
    <citation type="journal article" date="2016" name="Nat. Commun.">
        <title>Thousands of microbial genomes shed light on interconnected biogeochemical processes in an aquifer system.</title>
        <authorList>
            <person name="Anantharaman K."/>
            <person name="Brown C.T."/>
            <person name="Hug L.A."/>
            <person name="Sharon I."/>
            <person name="Castelle C.J."/>
            <person name="Probst A.J."/>
            <person name="Thomas B.C."/>
            <person name="Singh A."/>
            <person name="Wilkins M.J."/>
            <person name="Karaoz U."/>
            <person name="Brodie E.L."/>
            <person name="Williams K.H."/>
            <person name="Hubbard S.S."/>
            <person name="Banfield J.F."/>
        </authorList>
    </citation>
    <scope>NUCLEOTIDE SEQUENCE [LARGE SCALE GENOMIC DNA]</scope>
</reference>